<feature type="region of interest" description="Disordered" evidence="1">
    <location>
        <begin position="549"/>
        <end position="569"/>
    </location>
</feature>
<dbReference type="InterPro" id="IPR053234">
    <property type="entry name" value="RPM1_Interactor"/>
</dbReference>
<organism evidence="2 3">
    <name type="scientific">Daucus carota subsp. sativus</name>
    <name type="common">Carrot</name>
    <dbReference type="NCBI Taxonomy" id="79200"/>
    <lineage>
        <taxon>Eukaryota</taxon>
        <taxon>Viridiplantae</taxon>
        <taxon>Streptophyta</taxon>
        <taxon>Embryophyta</taxon>
        <taxon>Tracheophyta</taxon>
        <taxon>Spermatophyta</taxon>
        <taxon>Magnoliopsida</taxon>
        <taxon>eudicotyledons</taxon>
        <taxon>Gunneridae</taxon>
        <taxon>Pentapetalae</taxon>
        <taxon>asterids</taxon>
        <taxon>campanulids</taxon>
        <taxon>Apiales</taxon>
        <taxon>Apiaceae</taxon>
        <taxon>Apioideae</taxon>
        <taxon>Scandiceae</taxon>
        <taxon>Daucinae</taxon>
        <taxon>Daucus</taxon>
        <taxon>Daucus sect. Daucus</taxon>
    </lineage>
</organism>
<evidence type="ECO:0000313" key="2">
    <source>
        <dbReference type="EMBL" id="WOG81183.1"/>
    </source>
</evidence>
<protein>
    <submittedName>
        <fullName evidence="2">Uncharacterized protein</fullName>
    </submittedName>
</protein>
<dbReference type="EMBL" id="CP093343">
    <property type="protein sequence ID" value="WOG81183.1"/>
    <property type="molecule type" value="Genomic_DNA"/>
</dbReference>
<accession>A0AAF0W3K8</accession>
<sequence length="569" mass="63694">MDPEYVVLDASSDEDVGLDEKVVFDDSGEDDCDWIQELLKEVDRQTSTEDSDESDDVVLVSEVVVSPKSKLKNSDTGLKDLNDEEDDDDCVVLDGDPDKPEAVENNQLVDESDELQIVAETGQVACRDYPHPRHLCAKYQFTSTAHETHCGQCHCYVCDLLAPCLHWDGNHCHATDKEEYWKNERKSLKNRHQAAVSVPRVYTSLSAEMIPISQGPVSVSFEPTYVPSGQVPGPATIRACSWSTNFAPGFDHSGQVPRNRFRPNLVLQHLRSTDNDLLQRDRRHTAGNAALQVKSPPSVFKRTGGGPLLSNRRYCLSNQTYRAQYMSIPPQMPIPVHNNSMRWQPLFPQLGPELNTYQLPPQPNIHANFSNSLPYQPQLSSTPNVMNNHMNMMPSQPMVSPPSSTANFFVSSVTEHQVPTQAYHYGNTFLRPPQSQLSLQPIVDNSYTNRMPSEPLIYGQLNAAPNEYQNINLNQDHSFLGSTEEDIDLSCINLTSESNQEPTPQHQDIGLVTEHEALPRTEQQDDLFGGSPNLDALNFQYDSWNLGSSDKPVHSPEPDISDSSFFFGL</sequence>
<keyword evidence="3" id="KW-1185">Reference proteome</keyword>
<evidence type="ECO:0000256" key="1">
    <source>
        <dbReference type="SAM" id="MobiDB-lite"/>
    </source>
</evidence>
<name>A0AAF0W3K8_DAUCS</name>
<gene>
    <name evidence="2" type="ORF">DCAR_0100328</name>
</gene>
<dbReference type="AlphaFoldDB" id="A0AAF0W3K8"/>
<dbReference type="PANTHER" id="PTHR33443">
    <property type="entry name" value="ZGC:112980"/>
    <property type="match status" value="1"/>
</dbReference>
<dbReference type="Proteomes" id="UP000077755">
    <property type="component" value="Chromosome 1"/>
</dbReference>
<reference evidence="2" key="2">
    <citation type="submission" date="2022-03" db="EMBL/GenBank/DDBJ databases">
        <title>Draft title - Genomic analysis of global carrot germplasm unveils the trajectory of domestication and the origin of high carotenoid orange carrot.</title>
        <authorList>
            <person name="Iorizzo M."/>
            <person name="Ellison S."/>
            <person name="Senalik D."/>
            <person name="Macko-Podgorni A."/>
            <person name="Grzebelus D."/>
            <person name="Bostan H."/>
            <person name="Rolling W."/>
            <person name="Curaba J."/>
            <person name="Simon P."/>
        </authorList>
    </citation>
    <scope>NUCLEOTIDE SEQUENCE</scope>
    <source>
        <tissue evidence="2">Leaf</tissue>
    </source>
</reference>
<dbReference type="KEGG" id="dcr:108204844"/>
<evidence type="ECO:0000313" key="3">
    <source>
        <dbReference type="Proteomes" id="UP000077755"/>
    </source>
</evidence>
<reference evidence="2" key="1">
    <citation type="journal article" date="2016" name="Nat. Genet.">
        <title>A high-quality carrot genome assembly provides new insights into carotenoid accumulation and asterid genome evolution.</title>
        <authorList>
            <person name="Iorizzo M."/>
            <person name="Ellison S."/>
            <person name="Senalik D."/>
            <person name="Zeng P."/>
            <person name="Satapoomin P."/>
            <person name="Huang J."/>
            <person name="Bowman M."/>
            <person name="Iovene M."/>
            <person name="Sanseverino W."/>
            <person name="Cavagnaro P."/>
            <person name="Yildiz M."/>
            <person name="Macko-Podgorni A."/>
            <person name="Moranska E."/>
            <person name="Grzebelus E."/>
            <person name="Grzebelus D."/>
            <person name="Ashrafi H."/>
            <person name="Zheng Z."/>
            <person name="Cheng S."/>
            <person name="Spooner D."/>
            <person name="Van Deynze A."/>
            <person name="Simon P."/>
        </authorList>
    </citation>
    <scope>NUCLEOTIDE SEQUENCE</scope>
    <source>
        <tissue evidence="2">Leaf</tissue>
    </source>
</reference>
<dbReference type="PANTHER" id="PTHR33443:SF30">
    <property type="entry name" value="SARCOSINE DEHYDROGENASE-2C PROTEIN"/>
    <property type="match status" value="1"/>
</dbReference>
<proteinExistence type="predicted"/>